<evidence type="ECO:0000259" key="2">
    <source>
        <dbReference type="PROSITE" id="PS50211"/>
    </source>
</evidence>
<dbReference type="Pfam" id="PF02141">
    <property type="entry name" value="DENN"/>
    <property type="match status" value="1"/>
</dbReference>
<dbReference type="Gene3D" id="3.30.450.200">
    <property type="match status" value="1"/>
</dbReference>
<dbReference type="Proteomes" id="UP001217417">
    <property type="component" value="Unassembled WGS sequence"/>
</dbReference>
<gene>
    <name evidence="3" type="ORF">POJ06DRAFT_262236</name>
</gene>
<dbReference type="PANTHER" id="PTHR12296">
    <property type="entry name" value="DENN DOMAIN-CONTAINING PROTEIN 4"/>
    <property type="match status" value="1"/>
</dbReference>
<dbReference type="InterPro" id="IPR001194">
    <property type="entry name" value="cDENN_dom"/>
</dbReference>
<feature type="compositionally biased region" description="Low complexity" evidence="1">
    <location>
        <begin position="11"/>
        <end position="21"/>
    </location>
</feature>
<evidence type="ECO:0000256" key="1">
    <source>
        <dbReference type="SAM" id="MobiDB-lite"/>
    </source>
</evidence>
<feature type="region of interest" description="Disordered" evidence="1">
    <location>
        <begin position="227"/>
        <end position="268"/>
    </location>
</feature>
<dbReference type="InterPro" id="IPR037516">
    <property type="entry name" value="Tripartite_DENN"/>
</dbReference>
<dbReference type="SMART" id="SM00801">
    <property type="entry name" value="dDENN"/>
    <property type="match status" value="1"/>
</dbReference>
<reference evidence="3" key="1">
    <citation type="submission" date="2023-03" db="EMBL/GenBank/DDBJ databases">
        <title>Near-Complete genome sequence of Lipomyces tetrasporous NRRL Y-64009, an oleaginous yeast capable of growing on lignocellulosic hydrolysates.</title>
        <authorList>
            <consortium name="Lawrence Berkeley National Laboratory"/>
            <person name="Jagtap S.S."/>
            <person name="Liu J.-J."/>
            <person name="Walukiewicz H.E."/>
            <person name="Pangilinan J."/>
            <person name="Lipzen A."/>
            <person name="Ahrendt S."/>
            <person name="Koriabine M."/>
            <person name="Cobaugh K."/>
            <person name="Salamov A."/>
            <person name="Yoshinaga Y."/>
            <person name="Ng V."/>
            <person name="Daum C."/>
            <person name="Grigoriev I.V."/>
            <person name="Slininger P.J."/>
            <person name="Dien B.S."/>
            <person name="Jin Y.-S."/>
            <person name="Rao C.V."/>
        </authorList>
    </citation>
    <scope>NUCLEOTIDE SEQUENCE</scope>
    <source>
        <strain evidence="3">NRRL Y-64009</strain>
    </source>
</reference>
<dbReference type="InterPro" id="IPR043153">
    <property type="entry name" value="DENN_C"/>
</dbReference>
<keyword evidence="4" id="KW-1185">Reference proteome</keyword>
<dbReference type="GO" id="GO:0031410">
    <property type="term" value="C:cytoplasmic vesicle"/>
    <property type="evidence" value="ECO:0007669"/>
    <property type="project" value="TreeGrafter"/>
</dbReference>
<dbReference type="SMART" id="SM00800">
    <property type="entry name" value="uDENN"/>
    <property type="match status" value="1"/>
</dbReference>
<dbReference type="InterPro" id="IPR005113">
    <property type="entry name" value="uDENN_dom"/>
</dbReference>
<name>A0AAD7QNE1_9ASCO</name>
<feature type="domain" description="UDENN" evidence="2">
    <location>
        <begin position="284"/>
        <end position="1027"/>
    </location>
</feature>
<dbReference type="Gene3D" id="3.40.50.11500">
    <property type="match status" value="1"/>
</dbReference>
<feature type="region of interest" description="Disordered" evidence="1">
    <location>
        <begin position="102"/>
        <end position="123"/>
    </location>
</feature>
<dbReference type="GeneID" id="80883887"/>
<evidence type="ECO:0000313" key="4">
    <source>
        <dbReference type="Proteomes" id="UP001217417"/>
    </source>
</evidence>
<evidence type="ECO:0000313" key="3">
    <source>
        <dbReference type="EMBL" id="KAJ8097007.1"/>
    </source>
</evidence>
<feature type="region of interest" description="Disordered" evidence="1">
    <location>
        <begin position="763"/>
        <end position="794"/>
    </location>
</feature>
<proteinExistence type="predicted"/>
<dbReference type="InterPro" id="IPR005112">
    <property type="entry name" value="dDENN_dom"/>
</dbReference>
<accession>A0AAD7QNE1</accession>
<dbReference type="PANTHER" id="PTHR12296:SF21">
    <property type="entry name" value="DENN DOMAIN-CONTAINING PROTEIN 3"/>
    <property type="match status" value="1"/>
</dbReference>
<dbReference type="GO" id="GO:0032483">
    <property type="term" value="P:regulation of Rab protein signal transduction"/>
    <property type="evidence" value="ECO:0007669"/>
    <property type="project" value="TreeGrafter"/>
</dbReference>
<dbReference type="AlphaFoldDB" id="A0AAD7QNE1"/>
<feature type="region of interest" description="Disordered" evidence="1">
    <location>
        <begin position="1"/>
        <end position="21"/>
    </location>
</feature>
<dbReference type="PROSITE" id="PS50211">
    <property type="entry name" value="DENN"/>
    <property type="match status" value="1"/>
</dbReference>
<feature type="compositionally biased region" description="Polar residues" evidence="1">
    <location>
        <begin position="251"/>
        <end position="261"/>
    </location>
</feature>
<organism evidence="3 4">
    <name type="scientific">Lipomyces tetrasporus</name>
    <dbReference type="NCBI Taxonomy" id="54092"/>
    <lineage>
        <taxon>Eukaryota</taxon>
        <taxon>Fungi</taxon>
        <taxon>Dikarya</taxon>
        <taxon>Ascomycota</taxon>
        <taxon>Saccharomycotina</taxon>
        <taxon>Lipomycetes</taxon>
        <taxon>Lipomycetales</taxon>
        <taxon>Lipomycetaceae</taxon>
        <taxon>Lipomyces</taxon>
    </lineage>
</organism>
<feature type="compositionally biased region" description="Low complexity" evidence="1">
    <location>
        <begin position="233"/>
        <end position="250"/>
    </location>
</feature>
<dbReference type="SMART" id="SM00799">
    <property type="entry name" value="DENN"/>
    <property type="match status" value="1"/>
</dbReference>
<feature type="compositionally biased region" description="Polar residues" evidence="1">
    <location>
        <begin position="102"/>
        <end position="112"/>
    </location>
</feature>
<dbReference type="RefSeq" id="XP_056040457.1">
    <property type="nucleotide sequence ID" value="XM_056188721.1"/>
</dbReference>
<protein>
    <submittedName>
        <fullName evidence="3">AEX-3 domain-containing protein</fullName>
    </submittedName>
</protein>
<dbReference type="InterPro" id="IPR051696">
    <property type="entry name" value="DENN_Domain_GEFs"/>
</dbReference>
<dbReference type="EMBL" id="JARPMG010000012">
    <property type="protein sequence ID" value="KAJ8097007.1"/>
    <property type="molecule type" value="Genomic_DNA"/>
</dbReference>
<dbReference type="Pfam" id="PF03456">
    <property type="entry name" value="uDENN"/>
    <property type="match status" value="1"/>
</dbReference>
<comment type="caution">
    <text evidence="3">The sequence shown here is derived from an EMBL/GenBank/DDBJ whole genome shotgun (WGS) entry which is preliminary data.</text>
</comment>
<sequence>MLGGTAEIPNATSRRGSTRASTRAYAAVKSRTLPQPVADFFFIVGVDHTVLNGFIDEAHTCGSPIEGNLAPKVDEKTYKRLDKGLDRSILRSVIIEEHGNEKSGNVVTTETQQKPERSNENEEITFEVSPIVDNNVVISNEQDPTPNQERIIIDKTFKDLNAIAAVTGSPPSNNSVPEQVIIDMKEQGATMSLNATGTVGFISGPENAMKVKPSQNSNAEQPITTALQHTPKSESSSRSSPLQRSTTLRRVSTSKLRQSPSLERKTFGHARRISDYDSVIPDPEPITWSPTMHPLDRKMDPALLDIYPRDEAQRTARGGLPEYVPMFAFPDDIQIQLSDGRPRSTWHQFVLTNQDGEKRYGTCLTVWIEVPKRVAEAIEQLIEQWRLNNISELDREFASSLSSRLVKERAKLLQLETALSLIGDAGHADERREINDEIAMTQERIKILVDLLRPIRFGARGDSKSFMSTMWIPRVYGLISRDMHSGSFRLEWLKAVLHGEIVAGRTDSGWLGQRVPMEYAVSQLLAEPVTLADGFQVRVAIGDIALYARYHGVNELPGSRDNDLYSLFRCLSIKSIIELFEAVLAEARIILVSSDLAMLTNAAAAITSLTFPLKWQSVYIPVLPGRLMSCLEIPVPYIIGIHRTGSELLLPEDDYVLCDLDADAIVSTSTPPFLPTAVRNKLQSLLSLSAPLHSRPFNVDHGTPRYVAEAFPDDVHVLMDADLMRQIPTPHRLNKLVAESSSAYHSADLDSVQHPPVVNVREFGRRSEGSRDYQQTASGFQGGESFAANTPRSRRASTGYVLRVGKTGIQSLTSSLRTRRTSTVFPGETITGGGSTESARATSLAGHNLSSRLRPMSTAAMNGSAPSSIYGDGPTISSPEQEQSSEFRTIEGHILRLVISENLRCSVCLDGPLTKSNVLVCESCHAQVHTTCLSTVVLPCTPSSFHASRVRAAFVRSIATLLYSYRQFLDRVQDNTSMVTTLYRFRQQDFLTSLPKEQMPYTRFLLSTQAGAEFVHEIESYNEEHSEIKLFDAINGARRKRGLRGKIRPSPGSRGGSDDAHADLLSARATWRTTDIPMRGSTEGYLAAVSGLVRTSPRGRWPARLDSDVLRACTESSFADNKTPYSTG</sequence>